<gene>
    <name evidence="2" type="ORF">ElyMa_006603100</name>
</gene>
<sequence length="127" mass="14119">MHHQHVIAFTSLSQTSQMSHDLHRLTILYRNDHRAVTRASNSQGCHSNFLERNENLDGVFSLKYMYSKTGQQDLVLVVVVVVVVVMVVVVVVVVVMVVVVVVVVVMVVVVVVVVVVVDRSARLTKLT</sequence>
<accession>A0AAV4IJ37</accession>
<keyword evidence="1" id="KW-0812">Transmembrane</keyword>
<protein>
    <submittedName>
        <fullName evidence="2">Uncharacterized protein</fullName>
    </submittedName>
</protein>
<keyword evidence="1" id="KW-0472">Membrane</keyword>
<evidence type="ECO:0000313" key="3">
    <source>
        <dbReference type="Proteomes" id="UP000762676"/>
    </source>
</evidence>
<evidence type="ECO:0000313" key="2">
    <source>
        <dbReference type="EMBL" id="GFS08771.1"/>
    </source>
</evidence>
<dbReference type="Proteomes" id="UP000762676">
    <property type="component" value="Unassembled WGS sequence"/>
</dbReference>
<comment type="caution">
    <text evidence="2">The sequence shown here is derived from an EMBL/GenBank/DDBJ whole genome shotgun (WGS) entry which is preliminary data.</text>
</comment>
<keyword evidence="3" id="KW-1185">Reference proteome</keyword>
<reference evidence="2 3" key="1">
    <citation type="journal article" date="2021" name="Elife">
        <title>Chloroplast acquisition without the gene transfer in kleptoplastic sea slugs, Plakobranchus ocellatus.</title>
        <authorList>
            <person name="Maeda T."/>
            <person name="Takahashi S."/>
            <person name="Yoshida T."/>
            <person name="Shimamura S."/>
            <person name="Takaki Y."/>
            <person name="Nagai Y."/>
            <person name="Toyoda A."/>
            <person name="Suzuki Y."/>
            <person name="Arimoto A."/>
            <person name="Ishii H."/>
            <person name="Satoh N."/>
            <person name="Nishiyama T."/>
            <person name="Hasebe M."/>
            <person name="Maruyama T."/>
            <person name="Minagawa J."/>
            <person name="Obokata J."/>
            <person name="Shigenobu S."/>
        </authorList>
    </citation>
    <scope>NUCLEOTIDE SEQUENCE [LARGE SCALE GENOMIC DNA]</scope>
</reference>
<dbReference type="AlphaFoldDB" id="A0AAV4IJ37"/>
<feature type="transmembrane region" description="Helical" evidence="1">
    <location>
        <begin position="74"/>
        <end position="93"/>
    </location>
</feature>
<name>A0AAV4IJ37_9GAST</name>
<proteinExistence type="predicted"/>
<dbReference type="EMBL" id="BMAT01013269">
    <property type="protein sequence ID" value="GFS08771.1"/>
    <property type="molecule type" value="Genomic_DNA"/>
</dbReference>
<evidence type="ECO:0000256" key="1">
    <source>
        <dbReference type="SAM" id="Phobius"/>
    </source>
</evidence>
<organism evidence="2 3">
    <name type="scientific">Elysia marginata</name>
    <dbReference type="NCBI Taxonomy" id="1093978"/>
    <lineage>
        <taxon>Eukaryota</taxon>
        <taxon>Metazoa</taxon>
        <taxon>Spiralia</taxon>
        <taxon>Lophotrochozoa</taxon>
        <taxon>Mollusca</taxon>
        <taxon>Gastropoda</taxon>
        <taxon>Heterobranchia</taxon>
        <taxon>Euthyneura</taxon>
        <taxon>Panpulmonata</taxon>
        <taxon>Sacoglossa</taxon>
        <taxon>Placobranchoidea</taxon>
        <taxon>Plakobranchidae</taxon>
        <taxon>Elysia</taxon>
    </lineage>
</organism>
<feature type="transmembrane region" description="Helical" evidence="1">
    <location>
        <begin position="99"/>
        <end position="117"/>
    </location>
</feature>
<keyword evidence="1" id="KW-1133">Transmembrane helix</keyword>